<dbReference type="Proteomes" id="UP001224812">
    <property type="component" value="Unassembled WGS sequence"/>
</dbReference>
<reference evidence="2 5" key="3">
    <citation type="journal article" date="2023" name="Front. Microbiol.">
        <title>Phylogeography and host specificity of Pasteurellaceae pathogenic to sea-farmed fish in the north-east Atlantic.</title>
        <authorList>
            <person name="Gulla S."/>
            <person name="Colquhoun D.J."/>
            <person name="Olsen A.B."/>
            <person name="Spilsberg B."/>
            <person name="Lagesen K."/>
            <person name="Aakesson C.P."/>
            <person name="Strom S."/>
            <person name="Manji F."/>
            <person name="Birkbeck T.H."/>
            <person name="Nilsen H.K."/>
        </authorList>
    </citation>
    <scope>NUCLEOTIDE SEQUENCE [LARGE SCALE GENOMIC DNA]</scope>
    <source>
        <strain evidence="2 5">VIO11850</strain>
    </source>
</reference>
<dbReference type="OrthoDB" id="9851509at2"/>
<dbReference type="AlphaFoldDB" id="A0A1H7VKF7"/>
<feature type="signal peptide" evidence="1">
    <location>
        <begin position="1"/>
        <end position="19"/>
    </location>
</feature>
<feature type="chain" id="PRO_5011536809" evidence="1">
    <location>
        <begin position="20"/>
        <end position="257"/>
    </location>
</feature>
<evidence type="ECO:0000313" key="5">
    <source>
        <dbReference type="Proteomes" id="UP001224812"/>
    </source>
</evidence>
<reference evidence="4" key="2">
    <citation type="submission" date="2016-10" db="EMBL/GenBank/DDBJ databases">
        <authorList>
            <person name="Varghese N."/>
            <person name="Submissions S."/>
        </authorList>
    </citation>
    <scope>NUCLEOTIDE SEQUENCE [LARGE SCALE GENOMIC DNA]</scope>
    <source>
        <strain evidence="4">DSM 24204</strain>
    </source>
</reference>
<evidence type="ECO:0000313" key="4">
    <source>
        <dbReference type="Proteomes" id="UP000198883"/>
    </source>
</evidence>
<sequence>MIKKLCIISLLCISNSTFSKIPLCRNSIAESWNNAKKIHSEWWNVVYSPIKVCRLNNNSHIKYDATDLLNSASSNNSGAVIAFGNASPQVHNYGVSSVTLDSNLNLSNISLTAPPYYLQKEANNKNYPNGNEGIFRFYTQVLNSSCEKDPLGYKWIREKWQDSFFSQLKINGSNIVSSNTEQSFAKATNVILNNNGSEIKADVEFIEGLKHQTDNWKKKFLNFDDMCSMDVYVKFQLKPNQSPNFKHSGSYNLKFTK</sequence>
<name>A0A1H7VKF7_9PAST</name>
<proteinExistence type="predicted"/>
<dbReference type="EMBL" id="JASAVS010000003">
    <property type="protein sequence ID" value="MDP8084868.1"/>
    <property type="molecule type" value="Genomic_DNA"/>
</dbReference>
<gene>
    <name evidence="2" type="ORF">QJT92_02820</name>
    <name evidence="3" type="ORF">SAMN05444853_1059</name>
</gene>
<accession>A0A1H7VKF7</accession>
<dbReference type="Proteomes" id="UP000198883">
    <property type="component" value="Unassembled WGS sequence"/>
</dbReference>
<organism evidence="3 4">
    <name type="scientific">Phocoenobacter skyensis</name>
    <dbReference type="NCBI Taxonomy" id="97481"/>
    <lineage>
        <taxon>Bacteria</taxon>
        <taxon>Pseudomonadati</taxon>
        <taxon>Pseudomonadota</taxon>
        <taxon>Gammaproteobacteria</taxon>
        <taxon>Pasteurellales</taxon>
        <taxon>Pasteurellaceae</taxon>
        <taxon>Phocoenobacter</taxon>
    </lineage>
</organism>
<keyword evidence="1" id="KW-0732">Signal</keyword>
<dbReference type="EMBL" id="FOBN01000005">
    <property type="protein sequence ID" value="SEM09751.1"/>
    <property type="molecule type" value="Genomic_DNA"/>
</dbReference>
<dbReference type="STRING" id="97481.SAMN05444853_1059"/>
<evidence type="ECO:0000256" key="1">
    <source>
        <dbReference type="SAM" id="SignalP"/>
    </source>
</evidence>
<evidence type="ECO:0000313" key="3">
    <source>
        <dbReference type="EMBL" id="SEM09751.1"/>
    </source>
</evidence>
<dbReference type="GeneID" id="83544371"/>
<evidence type="ECO:0000313" key="2">
    <source>
        <dbReference type="EMBL" id="MDP8084868.1"/>
    </source>
</evidence>
<keyword evidence="5" id="KW-1185">Reference proteome</keyword>
<protein>
    <submittedName>
        <fullName evidence="3">Uncharacterized protein</fullName>
    </submittedName>
</protein>
<dbReference type="RefSeq" id="WP_090920829.1">
    <property type="nucleotide sequence ID" value="NZ_CP016180.1"/>
</dbReference>
<reference evidence="3" key="1">
    <citation type="submission" date="2016-10" db="EMBL/GenBank/DDBJ databases">
        <authorList>
            <person name="de Groot N.N."/>
        </authorList>
    </citation>
    <scope>NUCLEOTIDE SEQUENCE [LARGE SCALE GENOMIC DNA]</scope>
    <source>
        <strain evidence="3">DSM 24204</strain>
    </source>
</reference>